<gene>
    <name evidence="1" type="ORF">AVDCRST_MAG93-4480</name>
</gene>
<name>A0A6J4K9J8_9CHLR</name>
<sequence length="614" mass="69716">MSRISEISKQYHVALSESQGQYEAMYAERVASTEGFYQDFFHRLTCDFSSRFQDERFRARLQERMERATGTADLQFIAIDGTCQREVFSDMITFFGGAYGARGEVSLTGGKHKINYKRWSLDQDVSMVAWVPVPFARLEEVSPGEGEQFLATEEERINLSSVHVQVMQLAEIFLAYNSIRSSRLDAPNLLLMDLSPSSVLASVATSQGNIGLVGYPYDRRALTGADIAISLSHPFSNHFGIPSPKKMDLYRVLVAELHKAPDQPLDLAKIASEHRVTEAELRRSADFLVDRGVLRKPRIGNPKYSPAVRVDQSWAYTRDFFQNICSRLFVDKDPGALQYDAPDEYGTVRRRWMAPDDIGFLIGVGMRLLIEECWARNVLFYGVVKDSSSRYLTRNFLGVALETGFHPELKDLEIGMLPWTDRIFCETLPLLNDTLSAPWATVEFDSAFMTLHREKIEGSDRTRVAGIMGRIVNQERLFVRSLAHFFIKREKSTPLMGHVVFLERLLSPVWDRPGMDAGPAEINIDTSELGRFPVYAWRDRDHTNMGQTVMMYLLSVLTRNHFAEAVGYPDPLHKADWGAKTIGRSVGNTIRSSTKFLTSRPLSRTFRQIRDARG</sequence>
<reference evidence="1" key="1">
    <citation type="submission" date="2020-02" db="EMBL/GenBank/DDBJ databases">
        <authorList>
            <person name="Meier V. D."/>
        </authorList>
    </citation>
    <scope>NUCLEOTIDE SEQUENCE</scope>
    <source>
        <strain evidence="1">AVDCRST_MAG93</strain>
    </source>
</reference>
<dbReference type="EMBL" id="CADCTR010001509">
    <property type="protein sequence ID" value="CAA9299279.1"/>
    <property type="molecule type" value="Genomic_DNA"/>
</dbReference>
<evidence type="ECO:0000313" key="1">
    <source>
        <dbReference type="EMBL" id="CAA9299279.1"/>
    </source>
</evidence>
<dbReference type="AlphaFoldDB" id="A0A6J4K9J8"/>
<proteinExistence type="predicted"/>
<feature type="non-terminal residue" evidence="1">
    <location>
        <position position="614"/>
    </location>
</feature>
<protein>
    <submittedName>
        <fullName evidence="1">Uncharacterized protein</fullName>
    </submittedName>
</protein>
<organism evidence="1">
    <name type="scientific">uncultured Chloroflexia bacterium</name>
    <dbReference type="NCBI Taxonomy" id="1672391"/>
    <lineage>
        <taxon>Bacteria</taxon>
        <taxon>Bacillati</taxon>
        <taxon>Chloroflexota</taxon>
        <taxon>Chloroflexia</taxon>
        <taxon>environmental samples</taxon>
    </lineage>
</organism>
<accession>A0A6J4K9J8</accession>